<dbReference type="AlphaFoldDB" id="A0A6A7BSM5"/>
<feature type="domain" description="Protein kinase" evidence="1">
    <location>
        <begin position="1"/>
        <end position="58"/>
    </location>
</feature>
<feature type="non-terminal residue" evidence="2">
    <location>
        <position position="1"/>
    </location>
</feature>
<dbReference type="Gene3D" id="1.10.510.10">
    <property type="entry name" value="Transferase(Phosphotransferase) domain 1"/>
    <property type="match status" value="1"/>
</dbReference>
<evidence type="ECO:0000313" key="2">
    <source>
        <dbReference type="EMBL" id="KAF2857528.1"/>
    </source>
</evidence>
<dbReference type="SUPFAM" id="SSF56112">
    <property type="entry name" value="Protein kinase-like (PK-like)"/>
    <property type="match status" value="1"/>
</dbReference>
<proteinExistence type="predicted"/>
<dbReference type="InterPro" id="IPR000719">
    <property type="entry name" value="Prot_kinase_dom"/>
</dbReference>
<dbReference type="GO" id="GO:0005524">
    <property type="term" value="F:ATP binding"/>
    <property type="evidence" value="ECO:0007669"/>
    <property type="project" value="InterPro"/>
</dbReference>
<gene>
    <name evidence="2" type="ORF">K470DRAFT_223186</name>
</gene>
<dbReference type="Proteomes" id="UP000799421">
    <property type="component" value="Unassembled WGS sequence"/>
</dbReference>
<evidence type="ECO:0000259" key="1">
    <source>
        <dbReference type="PROSITE" id="PS50011"/>
    </source>
</evidence>
<evidence type="ECO:0000313" key="3">
    <source>
        <dbReference type="Proteomes" id="UP000799421"/>
    </source>
</evidence>
<name>A0A6A7BSM5_9PEZI</name>
<protein>
    <recommendedName>
        <fullName evidence="1">Protein kinase domain-containing protein</fullName>
    </recommendedName>
</protein>
<dbReference type="PROSITE" id="PS50011">
    <property type="entry name" value="PROTEIN_KINASE_DOM"/>
    <property type="match status" value="1"/>
</dbReference>
<reference evidence="2" key="1">
    <citation type="journal article" date="2020" name="Stud. Mycol.">
        <title>101 Dothideomycetes genomes: a test case for predicting lifestyles and emergence of pathogens.</title>
        <authorList>
            <person name="Haridas S."/>
            <person name="Albert R."/>
            <person name="Binder M."/>
            <person name="Bloem J."/>
            <person name="Labutti K."/>
            <person name="Salamov A."/>
            <person name="Andreopoulos B."/>
            <person name="Baker S."/>
            <person name="Barry K."/>
            <person name="Bills G."/>
            <person name="Bluhm B."/>
            <person name="Cannon C."/>
            <person name="Castanera R."/>
            <person name="Culley D."/>
            <person name="Daum C."/>
            <person name="Ezra D."/>
            <person name="Gonzalez J."/>
            <person name="Henrissat B."/>
            <person name="Kuo A."/>
            <person name="Liang C."/>
            <person name="Lipzen A."/>
            <person name="Lutzoni F."/>
            <person name="Magnuson J."/>
            <person name="Mondo S."/>
            <person name="Nolan M."/>
            <person name="Ohm R."/>
            <person name="Pangilinan J."/>
            <person name="Park H.-J."/>
            <person name="Ramirez L."/>
            <person name="Alfaro M."/>
            <person name="Sun H."/>
            <person name="Tritt A."/>
            <person name="Yoshinaga Y."/>
            <person name="Zwiers L.-H."/>
            <person name="Turgeon B."/>
            <person name="Goodwin S."/>
            <person name="Spatafora J."/>
            <person name="Crous P."/>
            <person name="Grigoriev I."/>
        </authorList>
    </citation>
    <scope>NUCLEOTIDE SEQUENCE</scope>
    <source>
        <strain evidence="2">CBS 480.64</strain>
    </source>
</reference>
<organism evidence="2 3">
    <name type="scientific">Piedraia hortae CBS 480.64</name>
    <dbReference type="NCBI Taxonomy" id="1314780"/>
    <lineage>
        <taxon>Eukaryota</taxon>
        <taxon>Fungi</taxon>
        <taxon>Dikarya</taxon>
        <taxon>Ascomycota</taxon>
        <taxon>Pezizomycotina</taxon>
        <taxon>Dothideomycetes</taxon>
        <taxon>Dothideomycetidae</taxon>
        <taxon>Capnodiales</taxon>
        <taxon>Piedraiaceae</taxon>
        <taxon>Piedraia</taxon>
    </lineage>
</organism>
<dbReference type="GO" id="GO:0004672">
    <property type="term" value="F:protein kinase activity"/>
    <property type="evidence" value="ECO:0007669"/>
    <property type="project" value="InterPro"/>
</dbReference>
<accession>A0A6A7BSM5</accession>
<sequence length="58" mass="6682">EDEIKLLDFGQTFYLYSPPDELATPLYYRAPEIVFHEKVDEKIDVWNTGMLACSEGSP</sequence>
<dbReference type="EMBL" id="MU006039">
    <property type="protein sequence ID" value="KAF2857528.1"/>
    <property type="molecule type" value="Genomic_DNA"/>
</dbReference>
<keyword evidence="3" id="KW-1185">Reference proteome</keyword>
<dbReference type="OrthoDB" id="5979581at2759"/>
<dbReference type="InterPro" id="IPR011009">
    <property type="entry name" value="Kinase-like_dom_sf"/>
</dbReference>